<dbReference type="Proteomes" id="UP000794436">
    <property type="component" value="Unassembled WGS sequence"/>
</dbReference>
<feature type="compositionally biased region" description="Basic and acidic residues" evidence="1">
    <location>
        <begin position="60"/>
        <end position="84"/>
    </location>
</feature>
<dbReference type="EMBL" id="SPLM01000037">
    <property type="protein sequence ID" value="TMW65620.1"/>
    <property type="molecule type" value="Genomic_DNA"/>
</dbReference>
<evidence type="ECO:0000313" key="2">
    <source>
        <dbReference type="EMBL" id="TMW65620.1"/>
    </source>
</evidence>
<feature type="region of interest" description="Disordered" evidence="1">
    <location>
        <begin position="1"/>
        <end position="137"/>
    </location>
</feature>
<evidence type="ECO:0000313" key="3">
    <source>
        <dbReference type="Proteomes" id="UP000794436"/>
    </source>
</evidence>
<keyword evidence="3" id="KW-1185">Reference proteome</keyword>
<feature type="compositionally biased region" description="Low complexity" evidence="1">
    <location>
        <begin position="91"/>
        <end position="105"/>
    </location>
</feature>
<dbReference type="AlphaFoldDB" id="A0A8K1CLT2"/>
<sequence length="137" mass="14974">MSLLCDYSDSSASEDEEEQTTPQTETTSSELPSVDDLFSGNAPLTASRYPPKPAMAMADATKRRASDGANESDAKRARTEKNPVEKPIQSAKAKPALPFAPPQLKRPNVSTEDVGAWNTQRTIQHQEQRKQKTPSDS</sequence>
<gene>
    <name evidence="2" type="ORF">Poli38472_008262</name>
</gene>
<reference evidence="2" key="1">
    <citation type="submission" date="2019-03" db="EMBL/GenBank/DDBJ databases">
        <title>Long read genome sequence of the mycoparasitic Pythium oligandrum ATCC 38472 isolated from sugarbeet rhizosphere.</title>
        <authorList>
            <person name="Gaulin E."/>
        </authorList>
    </citation>
    <scope>NUCLEOTIDE SEQUENCE</scope>
    <source>
        <strain evidence="2">ATCC 38472_TT</strain>
    </source>
</reference>
<proteinExistence type="predicted"/>
<protein>
    <submittedName>
        <fullName evidence="2">Uncharacterized protein</fullName>
    </submittedName>
</protein>
<comment type="caution">
    <text evidence="2">The sequence shown here is derived from an EMBL/GenBank/DDBJ whole genome shotgun (WGS) entry which is preliminary data.</text>
</comment>
<accession>A0A8K1CLT2</accession>
<feature type="compositionally biased region" description="Basic and acidic residues" evidence="1">
    <location>
        <begin position="124"/>
        <end position="137"/>
    </location>
</feature>
<evidence type="ECO:0000256" key="1">
    <source>
        <dbReference type="SAM" id="MobiDB-lite"/>
    </source>
</evidence>
<feature type="compositionally biased region" description="Low complexity" evidence="1">
    <location>
        <begin position="20"/>
        <end position="32"/>
    </location>
</feature>
<name>A0A8K1CLT2_PYTOL</name>
<dbReference type="OrthoDB" id="75971at2759"/>
<organism evidence="2 3">
    <name type="scientific">Pythium oligandrum</name>
    <name type="common">Mycoparasitic fungus</name>
    <dbReference type="NCBI Taxonomy" id="41045"/>
    <lineage>
        <taxon>Eukaryota</taxon>
        <taxon>Sar</taxon>
        <taxon>Stramenopiles</taxon>
        <taxon>Oomycota</taxon>
        <taxon>Peronosporomycetes</taxon>
        <taxon>Pythiales</taxon>
        <taxon>Pythiaceae</taxon>
        <taxon>Pythium</taxon>
    </lineage>
</organism>